<dbReference type="EMBL" id="LLXJ01003482">
    <property type="protein sequence ID" value="PKB97012.1"/>
    <property type="molecule type" value="Genomic_DNA"/>
</dbReference>
<dbReference type="Proteomes" id="UP000232722">
    <property type="component" value="Unassembled WGS sequence"/>
</dbReference>
<evidence type="ECO:0000313" key="1">
    <source>
        <dbReference type="EMBL" id="PKB97012.1"/>
    </source>
</evidence>
<comment type="caution">
    <text evidence="1">The sequence shown here is derived from an EMBL/GenBank/DDBJ whole genome shotgun (WGS) entry which is preliminary data.</text>
</comment>
<accession>A0A2N0NR29</accession>
<protein>
    <submittedName>
        <fullName evidence="1">Uncharacterized protein</fullName>
    </submittedName>
</protein>
<name>A0A2N0NR29_9GLOM</name>
<reference evidence="1 2" key="1">
    <citation type="submission" date="2016-04" db="EMBL/GenBank/DDBJ databases">
        <title>Genome analyses suggest a sexual origin of heterokaryosis in a supposedly ancient asexual fungus.</title>
        <authorList>
            <person name="Ropars J."/>
            <person name="Sedzielewska K."/>
            <person name="Noel J."/>
            <person name="Charron P."/>
            <person name="Farinelli L."/>
            <person name="Marton T."/>
            <person name="Kruger M."/>
            <person name="Pelin A."/>
            <person name="Brachmann A."/>
            <person name="Corradi N."/>
        </authorList>
    </citation>
    <scope>NUCLEOTIDE SEQUENCE [LARGE SCALE GENOMIC DNA]</scope>
    <source>
        <strain evidence="1 2">A5</strain>
    </source>
</reference>
<organism evidence="1 2">
    <name type="scientific">Rhizophagus irregularis</name>
    <dbReference type="NCBI Taxonomy" id="588596"/>
    <lineage>
        <taxon>Eukaryota</taxon>
        <taxon>Fungi</taxon>
        <taxon>Fungi incertae sedis</taxon>
        <taxon>Mucoromycota</taxon>
        <taxon>Glomeromycotina</taxon>
        <taxon>Glomeromycetes</taxon>
        <taxon>Glomerales</taxon>
        <taxon>Glomeraceae</taxon>
        <taxon>Rhizophagus</taxon>
    </lineage>
</organism>
<reference evidence="1 2" key="2">
    <citation type="submission" date="2017-09" db="EMBL/GenBank/DDBJ databases">
        <title>Extensive intraspecific genome diversity in a model arbuscular mycorrhizal fungus.</title>
        <authorList>
            <person name="Chen E.C."/>
            <person name="Morin E."/>
            <person name="Beaudet D."/>
            <person name="Noel J."/>
            <person name="Ndikumana S."/>
            <person name="Charron P."/>
            <person name="St-Onge C."/>
            <person name="Giorgi J."/>
            <person name="Grigoriev I.V."/>
            <person name="Roux C."/>
            <person name="Martin F.M."/>
            <person name="Corradi N."/>
        </authorList>
    </citation>
    <scope>NUCLEOTIDE SEQUENCE [LARGE SCALE GENOMIC DNA]</scope>
    <source>
        <strain evidence="1 2">A5</strain>
    </source>
</reference>
<dbReference type="AlphaFoldDB" id="A0A2N0NR29"/>
<proteinExistence type="predicted"/>
<gene>
    <name evidence="1" type="ORF">RhiirA5_384956</name>
</gene>
<sequence length="107" mass="12907">MLVFLDVSQKLFEVHPIVAVQGKYKSLDDFEPDDLEEQFHVFKVMTLLLFLVQEELRNFETGKIRLSQEEFCQKIRKIIDSIEISVNNYYLDYMLTFFFYFILTTLF</sequence>
<evidence type="ECO:0000313" key="2">
    <source>
        <dbReference type="Proteomes" id="UP000232722"/>
    </source>
</evidence>